<evidence type="ECO:0000313" key="2">
    <source>
        <dbReference type="EMBL" id="CAA9559221.1"/>
    </source>
</evidence>
<proteinExistence type="predicted"/>
<feature type="compositionally biased region" description="Basic and acidic residues" evidence="1">
    <location>
        <begin position="220"/>
        <end position="232"/>
    </location>
</feature>
<protein>
    <submittedName>
        <fullName evidence="2">Uncharacterized protein</fullName>
    </submittedName>
</protein>
<organism evidence="2">
    <name type="scientific">uncultured Thermomicrobiales bacterium</name>
    <dbReference type="NCBI Taxonomy" id="1645740"/>
    <lineage>
        <taxon>Bacteria</taxon>
        <taxon>Pseudomonadati</taxon>
        <taxon>Thermomicrobiota</taxon>
        <taxon>Thermomicrobia</taxon>
        <taxon>Thermomicrobiales</taxon>
        <taxon>environmental samples</taxon>
    </lineage>
</organism>
<reference evidence="2" key="1">
    <citation type="submission" date="2020-02" db="EMBL/GenBank/DDBJ databases">
        <authorList>
            <person name="Meier V. D."/>
        </authorList>
    </citation>
    <scope>NUCLEOTIDE SEQUENCE</scope>
    <source>
        <strain evidence="2">AVDCRST_MAG73</strain>
    </source>
</reference>
<gene>
    <name evidence="2" type="ORF">AVDCRST_MAG73-3537</name>
</gene>
<feature type="region of interest" description="Disordered" evidence="1">
    <location>
        <begin position="1"/>
        <end position="280"/>
    </location>
</feature>
<accession>A0A6J4UUZ2</accession>
<feature type="compositionally biased region" description="Pro residues" evidence="1">
    <location>
        <begin position="239"/>
        <end position="250"/>
    </location>
</feature>
<feature type="non-terminal residue" evidence="2">
    <location>
        <position position="1"/>
    </location>
</feature>
<feature type="compositionally biased region" description="Basic and acidic residues" evidence="1">
    <location>
        <begin position="270"/>
        <end position="280"/>
    </location>
</feature>
<dbReference type="EMBL" id="CADCWE010000234">
    <property type="protein sequence ID" value="CAA9559221.1"/>
    <property type="molecule type" value="Genomic_DNA"/>
</dbReference>
<evidence type="ECO:0000256" key="1">
    <source>
        <dbReference type="SAM" id="MobiDB-lite"/>
    </source>
</evidence>
<dbReference type="AlphaFoldDB" id="A0A6J4UUZ2"/>
<name>A0A6J4UUZ2_9BACT</name>
<feature type="compositionally biased region" description="Basic residues" evidence="1">
    <location>
        <begin position="82"/>
        <end position="91"/>
    </location>
</feature>
<feature type="non-terminal residue" evidence="2">
    <location>
        <position position="280"/>
    </location>
</feature>
<sequence>GRPAESGAGRRRGGGSRAGVDARVGRRRVPGSHLYLVLRGGSEAGDRGQRGGGRYQLGRRILRPPAEPVHQPAPGDAAPGHHGVRGGRRRPDRGLGRPAGDQRGVRDRPRLRRRLDGRAAAGERGGRGGAGPPPVGRRLRRPGDPPNRPLRPTPGAAGAGDQRPGRHPLGDVGDRRRRNPGAGDEPADGDPGQSGGRHLVVHGRDHRGRDRVRLLRRRQDRRDGGRAGDGRRLPRRPVRLPPHPPRPNPEPGRGLRPDPALPGRLPAAKGGRDHAAGTAL</sequence>